<dbReference type="InterPro" id="IPR047150">
    <property type="entry name" value="SGT"/>
</dbReference>
<evidence type="ECO:0000256" key="3">
    <source>
        <dbReference type="PROSITE-ProRule" id="PRU00339"/>
    </source>
</evidence>
<sequence>MSYDDMVELFLQHSGDVRVRGQDNKTALDRALTMDQTDRPELVKHYPALKLHPLDMPGSKDTKLSEWRQRMQRIRQLLQDHMRDHPVDEAAEQDAGEALRAKGNDAFKDGQYEDALNLYGQALKHAPNDHRIYSNKAACHLKLHDPRPDAEDRTVMCMQDAMASTTLQPDFERAWERRVLGQMYANDFMRAKLHCVLGLRACGGPHKALKLVEMFRDFQRHGVPDHFIQENGPQDYRAMQEQAQRFYPLFAVSTRLLGLIC</sequence>
<dbReference type="PROSITE" id="PS50005">
    <property type="entry name" value="TPR"/>
    <property type="match status" value="1"/>
</dbReference>
<dbReference type="PANTHER" id="PTHR45831">
    <property type="entry name" value="LD24721P"/>
    <property type="match status" value="1"/>
</dbReference>
<dbReference type="Proteomes" id="UP000041254">
    <property type="component" value="Unassembled WGS sequence"/>
</dbReference>
<dbReference type="InParanoid" id="A0A0G4EY48"/>
<dbReference type="SUPFAM" id="SSF48452">
    <property type="entry name" value="TPR-like"/>
    <property type="match status" value="1"/>
</dbReference>
<dbReference type="PhylomeDB" id="A0A0G4EY48"/>
<organism evidence="4 5">
    <name type="scientific">Vitrella brassicaformis (strain CCMP3155)</name>
    <dbReference type="NCBI Taxonomy" id="1169540"/>
    <lineage>
        <taxon>Eukaryota</taxon>
        <taxon>Sar</taxon>
        <taxon>Alveolata</taxon>
        <taxon>Colpodellida</taxon>
        <taxon>Vitrellaceae</taxon>
        <taxon>Vitrella</taxon>
    </lineage>
</organism>
<dbReference type="Pfam" id="PF07719">
    <property type="entry name" value="TPR_2"/>
    <property type="match status" value="1"/>
</dbReference>
<evidence type="ECO:0000313" key="4">
    <source>
        <dbReference type="EMBL" id="CEM03695.1"/>
    </source>
</evidence>
<dbReference type="GO" id="GO:0060090">
    <property type="term" value="F:molecular adaptor activity"/>
    <property type="evidence" value="ECO:0007669"/>
    <property type="project" value="TreeGrafter"/>
</dbReference>
<reference evidence="4 5" key="1">
    <citation type="submission" date="2014-11" db="EMBL/GenBank/DDBJ databases">
        <authorList>
            <person name="Zhu J."/>
            <person name="Qi W."/>
            <person name="Song R."/>
        </authorList>
    </citation>
    <scope>NUCLEOTIDE SEQUENCE [LARGE SCALE GENOMIC DNA]</scope>
</reference>
<proteinExistence type="predicted"/>
<dbReference type="AlphaFoldDB" id="A0A0G4EY48"/>
<dbReference type="PANTHER" id="PTHR45831:SF2">
    <property type="entry name" value="LD24721P"/>
    <property type="match status" value="1"/>
</dbReference>
<dbReference type="GO" id="GO:0016020">
    <property type="term" value="C:membrane"/>
    <property type="evidence" value="ECO:0007669"/>
    <property type="project" value="TreeGrafter"/>
</dbReference>
<keyword evidence="1" id="KW-0677">Repeat</keyword>
<keyword evidence="2 3" id="KW-0802">TPR repeat</keyword>
<evidence type="ECO:0000256" key="2">
    <source>
        <dbReference type="ARBA" id="ARBA00022803"/>
    </source>
</evidence>
<dbReference type="InterPro" id="IPR019734">
    <property type="entry name" value="TPR_rpt"/>
</dbReference>
<dbReference type="STRING" id="1169540.A0A0G4EY48"/>
<dbReference type="InterPro" id="IPR013105">
    <property type="entry name" value="TPR_2"/>
</dbReference>
<dbReference type="OrthoDB" id="2423701at2759"/>
<dbReference type="GO" id="GO:0006620">
    <property type="term" value="P:post-translational protein targeting to endoplasmic reticulum membrane"/>
    <property type="evidence" value="ECO:0007669"/>
    <property type="project" value="TreeGrafter"/>
</dbReference>
<dbReference type="Gene3D" id="1.25.40.10">
    <property type="entry name" value="Tetratricopeptide repeat domain"/>
    <property type="match status" value="1"/>
</dbReference>
<keyword evidence="5" id="KW-1185">Reference proteome</keyword>
<dbReference type="InterPro" id="IPR011990">
    <property type="entry name" value="TPR-like_helical_dom_sf"/>
</dbReference>
<protein>
    <submittedName>
        <fullName evidence="4">Uncharacterized protein</fullName>
    </submittedName>
</protein>
<feature type="repeat" description="TPR" evidence="3">
    <location>
        <begin position="96"/>
        <end position="129"/>
    </location>
</feature>
<dbReference type="VEuPathDB" id="CryptoDB:Vbra_8451"/>
<evidence type="ECO:0000313" key="5">
    <source>
        <dbReference type="Proteomes" id="UP000041254"/>
    </source>
</evidence>
<dbReference type="SMART" id="SM00028">
    <property type="entry name" value="TPR"/>
    <property type="match status" value="1"/>
</dbReference>
<accession>A0A0G4EY48</accession>
<name>A0A0G4EY48_VITBC</name>
<dbReference type="GO" id="GO:0072380">
    <property type="term" value="C:TRC complex"/>
    <property type="evidence" value="ECO:0007669"/>
    <property type="project" value="TreeGrafter"/>
</dbReference>
<dbReference type="EMBL" id="CDMY01000347">
    <property type="protein sequence ID" value="CEM03695.1"/>
    <property type="molecule type" value="Genomic_DNA"/>
</dbReference>
<gene>
    <name evidence="4" type="ORF">Vbra_8451</name>
</gene>
<evidence type="ECO:0000256" key="1">
    <source>
        <dbReference type="ARBA" id="ARBA00022737"/>
    </source>
</evidence>